<evidence type="ECO:0000256" key="1">
    <source>
        <dbReference type="SAM" id="MobiDB-lite"/>
    </source>
</evidence>
<feature type="compositionally biased region" description="Polar residues" evidence="1">
    <location>
        <begin position="121"/>
        <end position="133"/>
    </location>
</feature>
<feature type="compositionally biased region" description="Basic and acidic residues" evidence="1">
    <location>
        <begin position="297"/>
        <end position="308"/>
    </location>
</feature>
<evidence type="ECO:0000313" key="4">
    <source>
        <dbReference type="Proteomes" id="UP000193685"/>
    </source>
</evidence>
<keyword evidence="2" id="KW-1133">Transmembrane helix</keyword>
<gene>
    <name evidence="3" type="ORF">BCR37DRAFT_387287</name>
</gene>
<feature type="transmembrane region" description="Helical" evidence="2">
    <location>
        <begin position="12"/>
        <end position="28"/>
    </location>
</feature>
<feature type="compositionally biased region" description="Polar residues" evidence="1">
    <location>
        <begin position="339"/>
        <end position="348"/>
    </location>
</feature>
<dbReference type="GeneID" id="63787126"/>
<accession>A0A1Y2FFB0</accession>
<keyword evidence="4" id="KW-1185">Reference proteome</keyword>
<keyword evidence="2" id="KW-0472">Membrane</keyword>
<feature type="region of interest" description="Disordered" evidence="1">
    <location>
        <begin position="83"/>
        <end position="161"/>
    </location>
</feature>
<comment type="caution">
    <text evidence="3">The sequence shown here is derived from an EMBL/GenBank/DDBJ whole genome shotgun (WGS) entry which is preliminary data.</text>
</comment>
<organism evidence="3 4">
    <name type="scientific">Protomyces lactucae-debilis</name>
    <dbReference type="NCBI Taxonomy" id="2754530"/>
    <lineage>
        <taxon>Eukaryota</taxon>
        <taxon>Fungi</taxon>
        <taxon>Dikarya</taxon>
        <taxon>Ascomycota</taxon>
        <taxon>Taphrinomycotina</taxon>
        <taxon>Taphrinomycetes</taxon>
        <taxon>Taphrinales</taxon>
        <taxon>Protomycetaceae</taxon>
        <taxon>Protomyces</taxon>
    </lineage>
</organism>
<evidence type="ECO:0000313" key="3">
    <source>
        <dbReference type="EMBL" id="ORY82609.1"/>
    </source>
</evidence>
<dbReference type="AlphaFoldDB" id="A0A1Y2FFB0"/>
<feature type="region of interest" description="Disordered" evidence="1">
    <location>
        <begin position="225"/>
        <end position="264"/>
    </location>
</feature>
<dbReference type="RefSeq" id="XP_040725480.1">
    <property type="nucleotide sequence ID" value="XM_040870527.1"/>
</dbReference>
<feature type="compositionally biased region" description="Low complexity" evidence="1">
    <location>
        <begin position="238"/>
        <end position="251"/>
    </location>
</feature>
<name>A0A1Y2FFB0_PROLT</name>
<proteinExistence type="predicted"/>
<sequence>MSLLSTTSVTFGQFYTGVLALLILWVLLSASNLNIWKLLLVSGAGIVGPPFLYLFAASEKATDKPTSSLSSASLVAIPARIATSSPVSEKRQETQRGSSQNSHQRRTSQTSNSSRDEPSPTLISFDSNTSSGSKGLKKIWRRSSTDGGGSASTPPRPSIDSVAALPTARHESYDGSTHFRPTCRHCRILANSVKRPGNKLANFANNTRRVMCPFHQQQSQVENIAESKSGPGADVMQRSTSLISSRSSSSTRLDDTNEQVQTTHVPSIDHLLAPQATAKPKNNIFGRKSSCLERVRRFSAPSDRERPKLSPQSSMNSSESSVISHRKSLRLPKLFGGSKRQSSQSLQAPSMEAVAMSSVVTGA</sequence>
<keyword evidence="2" id="KW-0812">Transmembrane</keyword>
<reference evidence="3 4" key="1">
    <citation type="submission" date="2016-07" db="EMBL/GenBank/DDBJ databases">
        <title>Pervasive Adenine N6-methylation of Active Genes in Fungi.</title>
        <authorList>
            <consortium name="DOE Joint Genome Institute"/>
            <person name="Mondo S.J."/>
            <person name="Dannebaum R.O."/>
            <person name="Kuo R.C."/>
            <person name="Labutti K."/>
            <person name="Haridas S."/>
            <person name="Kuo A."/>
            <person name="Salamov A."/>
            <person name="Ahrendt S.R."/>
            <person name="Lipzen A."/>
            <person name="Sullivan W."/>
            <person name="Andreopoulos W.B."/>
            <person name="Clum A."/>
            <person name="Lindquist E."/>
            <person name="Daum C."/>
            <person name="Ramamoorthy G.K."/>
            <person name="Gryganskyi A."/>
            <person name="Culley D."/>
            <person name="Magnuson J.K."/>
            <person name="James T.Y."/>
            <person name="O'Malley M.A."/>
            <person name="Stajich J.E."/>
            <person name="Spatafora J.W."/>
            <person name="Visel A."/>
            <person name="Grigoriev I.V."/>
        </authorList>
    </citation>
    <scope>NUCLEOTIDE SEQUENCE [LARGE SCALE GENOMIC DNA]</scope>
    <source>
        <strain evidence="3 4">12-1054</strain>
    </source>
</reference>
<evidence type="ECO:0000256" key="2">
    <source>
        <dbReference type="SAM" id="Phobius"/>
    </source>
</evidence>
<feature type="compositionally biased region" description="Low complexity" evidence="1">
    <location>
        <begin position="310"/>
        <end position="323"/>
    </location>
</feature>
<protein>
    <submittedName>
        <fullName evidence="3">Uncharacterized protein</fullName>
    </submittedName>
</protein>
<dbReference type="EMBL" id="MCFI01000009">
    <property type="protein sequence ID" value="ORY82609.1"/>
    <property type="molecule type" value="Genomic_DNA"/>
</dbReference>
<dbReference type="Proteomes" id="UP000193685">
    <property type="component" value="Unassembled WGS sequence"/>
</dbReference>
<feature type="transmembrane region" description="Helical" evidence="2">
    <location>
        <begin position="35"/>
        <end position="56"/>
    </location>
</feature>
<feature type="region of interest" description="Disordered" evidence="1">
    <location>
        <begin position="297"/>
        <end position="363"/>
    </location>
</feature>